<dbReference type="Proteomes" id="UP001224781">
    <property type="component" value="Unassembled WGS sequence"/>
</dbReference>
<dbReference type="EMBL" id="JAUTBL010000001">
    <property type="protein sequence ID" value="MDQ1183138.1"/>
    <property type="molecule type" value="Genomic_DNA"/>
</dbReference>
<reference evidence="1 2" key="1">
    <citation type="submission" date="2023-07" db="EMBL/GenBank/DDBJ databases">
        <title>Functional and genomic diversity of the sorghum phyllosphere microbiome.</title>
        <authorList>
            <person name="Shade A."/>
        </authorList>
    </citation>
    <scope>NUCLEOTIDE SEQUENCE [LARGE SCALE GENOMIC DNA]</scope>
    <source>
        <strain evidence="1 2">SORGH_AS_1126</strain>
    </source>
</reference>
<gene>
    <name evidence="1" type="ORF">QE408_000260</name>
</gene>
<evidence type="ECO:0000313" key="2">
    <source>
        <dbReference type="Proteomes" id="UP001224781"/>
    </source>
</evidence>
<accession>A0ABU0UE01</accession>
<name>A0ABU0UE01_9HYPH</name>
<keyword evidence="2" id="KW-1185">Reference proteome</keyword>
<sequence>MESIQLEAGDLITHGTFLYYADELKTVWITREGDQMWATTEWKIDPLIEANKAEANSFSRSGGLGDLQKVASVPMGVYQKWDKDGIVEDKQAFARRLNNADYAAFRTNNLKV</sequence>
<comment type="caution">
    <text evidence="1">The sequence shown here is derived from an EMBL/GenBank/DDBJ whole genome shotgun (WGS) entry which is preliminary data.</text>
</comment>
<protein>
    <submittedName>
        <fullName evidence="1">Uncharacterized protein</fullName>
    </submittedName>
</protein>
<organism evidence="1 2">
    <name type="scientific">Agrobacterium larrymoorei</name>
    <dbReference type="NCBI Taxonomy" id="160699"/>
    <lineage>
        <taxon>Bacteria</taxon>
        <taxon>Pseudomonadati</taxon>
        <taxon>Pseudomonadota</taxon>
        <taxon>Alphaproteobacteria</taxon>
        <taxon>Hyphomicrobiales</taxon>
        <taxon>Rhizobiaceae</taxon>
        <taxon>Rhizobium/Agrobacterium group</taxon>
        <taxon>Agrobacterium</taxon>
    </lineage>
</organism>
<evidence type="ECO:0000313" key="1">
    <source>
        <dbReference type="EMBL" id="MDQ1183138.1"/>
    </source>
</evidence>
<dbReference type="RefSeq" id="WP_306927872.1">
    <property type="nucleotide sequence ID" value="NZ_JAUTBL010000001.1"/>
</dbReference>
<proteinExistence type="predicted"/>